<dbReference type="RefSeq" id="WP_345394538.1">
    <property type="nucleotide sequence ID" value="NZ_BAABLA010000022.1"/>
</dbReference>
<name>A0ABW2BXM5_9PSEU</name>
<evidence type="ECO:0000313" key="2">
    <source>
        <dbReference type="Proteomes" id="UP001596337"/>
    </source>
</evidence>
<sequence>MTDSELHLLQQAADGELLFHNRAWGTNVGYLWRGPDGAPAGTVPADTEATLERLAALGYITTEHRRGPHECRVFVTLAGLAVLDGLARAA</sequence>
<dbReference type="Proteomes" id="UP001596337">
    <property type="component" value="Unassembled WGS sequence"/>
</dbReference>
<accession>A0ABW2BXM5</accession>
<keyword evidence="2" id="KW-1185">Reference proteome</keyword>
<evidence type="ECO:0000313" key="1">
    <source>
        <dbReference type="EMBL" id="MFC6867095.1"/>
    </source>
</evidence>
<comment type="caution">
    <text evidence="1">The sequence shown here is derived from an EMBL/GenBank/DDBJ whole genome shotgun (WGS) entry which is preliminary data.</text>
</comment>
<protein>
    <submittedName>
        <fullName evidence="1">Uncharacterized protein</fullName>
    </submittedName>
</protein>
<organism evidence="1 2">
    <name type="scientific">Haloechinothrix salitolerans</name>
    <dbReference type="NCBI Taxonomy" id="926830"/>
    <lineage>
        <taxon>Bacteria</taxon>
        <taxon>Bacillati</taxon>
        <taxon>Actinomycetota</taxon>
        <taxon>Actinomycetes</taxon>
        <taxon>Pseudonocardiales</taxon>
        <taxon>Pseudonocardiaceae</taxon>
        <taxon>Haloechinothrix</taxon>
    </lineage>
</organism>
<gene>
    <name evidence="1" type="ORF">ACFQGD_08040</name>
</gene>
<reference evidence="2" key="1">
    <citation type="journal article" date="2019" name="Int. J. Syst. Evol. Microbiol.">
        <title>The Global Catalogue of Microorganisms (GCM) 10K type strain sequencing project: providing services to taxonomists for standard genome sequencing and annotation.</title>
        <authorList>
            <consortium name="The Broad Institute Genomics Platform"/>
            <consortium name="The Broad Institute Genome Sequencing Center for Infectious Disease"/>
            <person name="Wu L."/>
            <person name="Ma J."/>
        </authorList>
    </citation>
    <scope>NUCLEOTIDE SEQUENCE [LARGE SCALE GENOMIC DNA]</scope>
    <source>
        <strain evidence="2">KCTC 32255</strain>
    </source>
</reference>
<proteinExistence type="predicted"/>
<dbReference type="EMBL" id="JBHSXX010000001">
    <property type="protein sequence ID" value="MFC6867095.1"/>
    <property type="molecule type" value="Genomic_DNA"/>
</dbReference>